<dbReference type="PANTHER" id="PTHR43074:SF1">
    <property type="entry name" value="BETA-KETOACYL SYNTHASE FAMILY PROTEIN-RELATED"/>
    <property type="match status" value="1"/>
</dbReference>
<accession>A0A6P2CYS1</accession>
<dbReference type="InterPro" id="IPR049551">
    <property type="entry name" value="PKS_DH_C"/>
</dbReference>
<dbReference type="InterPro" id="IPR052568">
    <property type="entry name" value="PKS-FAS_Synthase"/>
</dbReference>
<proteinExistence type="predicted"/>
<evidence type="ECO:0000259" key="3">
    <source>
        <dbReference type="PROSITE" id="PS52019"/>
    </source>
</evidence>
<evidence type="ECO:0000256" key="1">
    <source>
        <dbReference type="PROSITE-ProRule" id="PRU01363"/>
    </source>
</evidence>
<dbReference type="RefSeq" id="WP_232069560.1">
    <property type="nucleotide sequence ID" value="NZ_LR593886.1"/>
</dbReference>
<dbReference type="InterPro" id="IPR016036">
    <property type="entry name" value="Malonyl_transacylase_ACP-bd"/>
</dbReference>
<evidence type="ECO:0000256" key="2">
    <source>
        <dbReference type="SAM" id="MobiDB-lite"/>
    </source>
</evidence>
<dbReference type="InterPro" id="IPR014043">
    <property type="entry name" value="Acyl_transferase_dom"/>
</dbReference>
<organism evidence="4 5">
    <name type="scientific">Gemmata massiliana</name>
    <dbReference type="NCBI Taxonomy" id="1210884"/>
    <lineage>
        <taxon>Bacteria</taxon>
        <taxon>Pseudomonadati</taxon>
        <taxon>Planctomycetota</taxon>
        <taxon>Planctomycetia</taxon>
        <taxon>Gemmatales</taxon>
        <taxon>Gemmataceae</taxon>
        <taxon>Gemmata</taxon>
    </lineage>
</organism>
<dbReference type="InterPro" id="IPR016035">
    <property type="entry name" value="Acyl_Trfase/lysoPLipase"/>
</dbReference>
<feature type="domain" description="PKS/mFAS DH" evidence="3">
    <location>
        <begin position="629"/>
        <end position="937"/>
    </location>
</feature>
<dbReference type="PROSITE" id="PS52019">
    <property type="entry name" value="PKS_MFAS_DH"/>
    <property type="match status" value="1"/>
</dbReference>
<protein>
    <recommendedName>
        <fullName evidence="3">PKS/mFAS DH domain-containing protein</fullName>
    </recommendedName>
</protein>
<dbReference type="SMART" id="SM00827">
    <property type="entry name" value="PKS_AT"/>
    <property type="match status" value="1"/>
</dbReference>
<dbReference type="InterPro" id="IPR001227">
    <property type="entry name" value="Ac_transferase_dom_sf"/>
</dbReference>
<dbReference type="AlphaFoldDB" id="A0A6P2CYS1"/>
<gene>
    <name evidence="4" type="ORF">SOIL9_54120</name>
</gene>
<dbReference type="InterPro" id="IPR042104">
    <property type="entry name" value="PKS_dehydratase_sf"/>
</dbReference>
<dbReference type="InterPro" id="IPR049900">
    <property type="entry name" value="PKS_mFAS_DH"/>
</dbReference>
<dbReference type="KEGG" id="gms:SOIL9_54120"/>
<dbReference type="Gene3D" id="3.30.70.250">
    <property type="entry name" value="Malonyl-CoA ACP transacylase, ACP-binding"/>
    <property type="match status" value="1"/>
</dbReference>
<keyword evidence="5" id="KW-1185">Reference proteome</keyword>
<dbReference type="Pfam" id="PF14765">
    <property type="entry name" value="PS-DH"/>
    <property type="match status" value="1"/>
</dbReference>
<dbReference type="Gene3D" id="3.10.129.110">
    <property type="entry name" value="Polyketide synthase dehydratase"/>
    <property type="match status" value="1"/>
</dbReference>
<feature type="active site" description="Proton acceptor; for dehydratase activity" evidence="1">
    <location>
        <position position="661"/>
    </location>
</feature>
<evidence type="ECO:0000313" key="4">
    <source>
        <dbReference type="EMBL" id="VTR92302.1"/>
    </source>
</evidence>
<dbReference type="SUPFAM" id="SSF55048">
    <property type="entry name" value="Probable ACP-binding domain of malonyl-CoA ACP transacylase"/>
    <property type="match status" value="1"/>
</dbReference>
<reference evidence="4 5" key="1">
    <citation type="submission" date="2019-05" db="EMBL/GenBank/DDBJ databases">
        <authorList>
            <consortium name="Science for Life Laboratories"/>
        </authorList>
    </citation>
    <scope>NUCLEOTIDE SEQUENCE [LARGE SCALE GENOMIC DNA]</scope>
    <source>
        <strain evidence="4">Soil9</strain>
    </source>
</reference>
<dbReference type="Proteomes" id="UP000464178">
    <property type="component" value="Chromosome"/>
</dbReference>
<dbReference type="PANTHER" id="PTHR43074">
    <property type="entry name" value="OMEGA-3 POLYUNSATURATED FATTY ACID SYNTHASE PFAB-RELATED"/>
    <property type="match status" value="1"/>
</dbReference>
<evidence type="ECO:0000313" key="5">
    <source>
        <dbReference type="Proteomes" id="UP000464178"/>
    </source>
</evidence>
<dbReference type="Gene3D" id="3.40.366.10">
    <property type="entry name" value="Malonyl-Coenzyme A Acyl Carrier Protein, domain 2"/>
    <property type="match status" value="1"/>
</dbReference>
<feature type="region of interest" description="N-terminal hotdog fold" evidence="1">
    <location>
        <begin position="629"/>
        <end position="766"/>
    </location>
</feature>
<feature type="active site" description="Proton donor; for dehydratase activity" evidence="1">
    <location>
        <position position="850"/>
    </location>
</feature>
<name>A0A6P2CYS1_9BACT</name>
<dbReference type="GO" id="GO:0016740">
    <property type="term" value="F:transferase activity"/>
    <property type="evidence" value="ECO:0007669"/>
    <property type="project" value="InterPro"/>
</dbReference>
<sequence>MTQTLAQPQPRVIPPVTGWDTEVFVLRGDDRAALRQRVLALVEQVEHQPDAPLADFAAALAREVRPGGSRLTVVAGSRADLLTRLKRAADRLGDPKTKQIRDANGLYFFEQPLAEQGTVAFLFPGEGAQYLNMLADLCCVFPEVEETFAWCDQLAAEAGRPESSLRRVLHLPTDATAEDKAAAELELRGLGPSIFGVLLADQAILRVLENLQIPVSAMAGHSAGELGALLASGAMNARDQHGSRLPEIMEIMQRQESDAGGPEVVLLAVGASKATIMEVANEVAGGSVIVAMDNCPHQCVAVGPAHPVAAVESALTERGIICERLPFKRPYHTPLFEPYMGALRELFVGVPFNQTQTAVYCCSTGELFPTDPDAMRALVVNHWVTPVEFTRMIESMHRDGVRLFVECGPRGNLSAFVEDILRGKSFAAIPANVLRKSGPTQINHMVAQLVAHGVDLNLGYLYAGRVGEEPEGEQRQPNPPTPFPKKEGGEIPNTSEYTPQAPVLSPSPFRGGVGEGLQPQPTPPSPLPEGKGETGASYPNVVVPIAEASRISSPFPSGRGDGGGGVPIMNGYLDVMEQFLDTQREVMTAFFRGRGQSAPLPPELLALADLSLPIDPAPLAPVAPAPRPFALIETIIHHEPGREITFRRVMDEREDLYADDHTLGGRGVSRENPAQNGLPVLPMTFSLEAMSEAAAVLVPGKVVIGLRNIRLFRWLPFDAETTTLEVRATVSSVDEATGTVEVKANVRDLGNSFLRDGANKASSEAVIVLADRYPDPAPPLPFDLTDEVPCKSAIEDLRRNMFHGPVFQMIRTLDRTGREGIEGTLEVQGRDTWFRSNKDPHYAIDPVLMDAAMHILGAWHLEQPDWTGRILLPFEVQKVEYFGPTPEIGSHLVVRGHNEQESARHFRHGLEVFDTQGHLWLRLTGAGYWRFYLPFGHVNFFGPKDEYYLSRYWPEAAGAEPNSEPAAPFARCHFIDPPADLKQPVLRAAGAYVTMTPTELDTFGKWTGTDAGLNDWFFGRLLAKDAARAAWVQKYGETIFPADMETEEADGRIVCRPRGAAKSEPFPPVSVAISEGTVAAFSAFAKHVGVALQTIPKKASAEVERDARVRAACDAVADALRVPAEGCVLHSLDANTGVALVSASGQRFRVQTARQKESVVATTLCEVA</sequence>
<dbReference type="EMBL" id="LR593886">
    <property type="protein sequence ID" value="VTR92302.1"/>
    <property type="molecule type" value="Genomic_DNA"/>
</dbReference>
<feature type="region of interest" description="Disordered" evidence="2">
    <location>
        <begin position="468"/>
        <end position="537"/>
    </location>
</feature>
<dbReference type="SUPFAM" id="SSF52151">
    <property type="entry name" value="FabD/lysophospholipase-like"/>
    <property type="match status" value="1"/>
</dbReference>
<dbReference type="Gene3D" id="3.30.70.3290">
    <property type="match status" value="1"/>
</dbReference>
<feature type="region of interest" description="C-terminal hotdog fold" evidence="1">
    <location>
        <begin position="785"/>
        <end position="937"/>
    </location>
</feature>